<protein>
    <submittedName>
        <fullName evidence="1">5-methylcytosine-specific restriction enzyme subunit McrC</fullName>
    </submittedName>
</protein>
<dbReference type="Pfam" id="PF10117">
    <property type="entry name" value="McrBC"/>
    <property type="match status" value="1"/>
</dbReference>
<dbReference type="STRING" id="1121325.SAMN04515677_103300"/>
<gene>
    <name evidence="1" type="ORF">SAMN04515677_103300</name>
</gene>
<proteinExistence type="predicted"/>
<keyword evidence="2" id="KW-1185">Reference proteome</keyword>
<organism evidence="1 2">
    <name type="scientific">Romboutsia lituseburensis DSM 797</name>
    <dbReference type="NCBI Taxonomy" id="1121325"/>
    <lineage>
        <taxon>Bacteria</taxon>
        <taxon>Bacillati</taxon>
        <taxon>Bacillota</taxon>
        <taxon>Clostridia</taxon>
        <taxon>Peptostreptococcales</taxon>
        <taxon>Peptostreptococcaceae</taxon>
        <taxon>Romboutsia</taxon>
    </lineage>
</organism>
<dbReference type="InterPro" id="IPR019292">
    <property type="entry name" value="McrC"/>
</dbReference>
<dbReference type="EMBL" id="FNGW01000003">
    <property type="protein sequence ID" value="SDL75962.1"/>
    <property type="molecule type" value="Genomic_DNA"/>
</dbReference>
<sequence length="420" mass="49008">MRHITIYECYDKLKITNGGSNRSISVKEADELNRYIERQKLDNRNIIWSRDDVIFINYVGFIKLSTVSIEILPKVNINSSDHEGSRKSLLNMLSKSGIINFNYSNLGMLSVYKMDLNEILALIFAKTLQSQLIRGPYLEYINVEENSKALKGSLLVKEHIKNISRCSSDVFCKFEEFSIDNTLNQIFNTCIRKTIKNVKNSETLKILSHINVIFSEVSYIDINNKKLLAYKFSRLNSRFEPSLLLAKMLLNGYSSIGNKGDDKSFAILFEMNDVYERYITNLLRLNLDKYEVHSQHNKYKLLKNEKTDRDIFLLQPDIVIEVEGKEKLIIDTKWKKIDGSLNRHGVKRDDFYQMYAYLTRYEDVKSAILLYPSSSDSSSEYLESWYLEHNKNKKIRVYAVSLYDEVKTLETLKDIVENNI</sequence>
<dbReference type="AlphaFoldDB" id="A0A1G9MNV0"/>
<accession>A0A1G9MNV0</accession>
<dbReference type="RefSeq" id="WP_092724993.1">
    <property type="nucleotide sequence ID" value="NZ_FNGW01000003.1"/>
</dbReference>
<evidence type="ECO:0000313" key="2">
    <source>
        <dbReference type="Proteomes" id="UP000199068"/>
    </source>
</evidence>
<reference evidence="1 2" key="1">
    <citation type="submission" date="2016-10" db="EMBL/GenBank/DDBJ databases">
        <authorList>
            <person name="de Groot N.N."/>
        </authorList>
    </citation>
    <scope>NUCLEOTIDE SEQUENCE [LARGE SCALE GENOMIC DNA]</scope>
    <source>
        <strain evidence="1 2">DSM 797</strain>
    </source>
</reference>
<dbReference type="PANTHER" id="PTHR38733">
    <property type="entry name" value="PROTEIN MCRC"/>
    <property type="match status" value="1"/>
</dbReference>
<evidence type="ECO:0000313" key="1">
    <source>
        <dbReference type="EMBL" id="SDL75962.1"/>
    </source>
</evidence>
<dbReference type="Proteomes" id="UP000199068">
    <property type="component" value="Unassembled WGS sequence"/>
</dbReference>
<name>A0A1G9MNV0_9FIRM</name>
<dbReference type="PANTHER" id="PTHR38733:SF1">
    <property type="entry name" value="TYPE IV METHYL-DIRECTED RESTRICTION ENZYME ECOKMCRBC"/>
    <property type="match status" value="1"/>
</dbReference>